<dbReference type="PANTHER" id="PTHR30537">
    <property type="entry name" value="HTH-TYPE TRANSCRIPTIONAL REGULATOR"/>
    <property type="match status" value="1"/>
</dbReference>
<dbReference type="Pfam" id="PF00126">
    <property type="entry name" value="HTH_1"/>
    <property type="match status" value="1"/>
</dbReference>
<dbReference type="GO" id="GO:0043565">
    <property type="term" value="F:sequence-specific DNA binding"/>
    <property type="evidence" value="ECO:0007669"/>
    <property type="project" value="TreeGrafter"/>
</dbReference>
<organism evidence="5 6">
    <name type="scientific">Paracoccus versutus</name>
    <name type="common">Thiobacillus versutus</name>
    <dbReference type="NCBI Taxonomy" id="34007"/>
    <lineage>
        <taxon>Bacteria</taxon>
        <taxon>Pseudomonadati</taxon>
        <taxon>Pseudomonadota</taxon>
        <taxon>Alphaproteobacteria</taxon>
        <taxon>Rhodobacterales</taxon>
        <taxon>Paracoccaceae</taxon>
        <taxon>Paracoccus</taxon>
    </lineage>
</organism>
<proteinExistence type="inferred from homology"/>
<keyword evidence="2" id="KW-0805">Transcription regulation</keyword>
<dbReference type="InterPro" id="IPR036388">
    <property type="entry name" value="WH-like_DNA-bd_sf"/>
</dbReference>
<keyword evidence="4" id="KW-0804">Transcription</keyword>
<gene>
    <name evidence="5" type="ORF">BDD41_0402</name>
</gene>
<sequence>MNTEDLRDLNAFVAAAEEGNFTRAAARLGVSQSALSQTIRNLEERTGVRLFNRTTRNVSLTEAGERLLKSVHPALAEIEQGFAQLGSLRDKPAGTIRISADEYAIDSVLWPLLQPFLRKYPDIALELTTDYGRGDIIGQRQDAGVRRGRLVSQDMIALRIGPDVPMAVVATPERVAAGKAPARPQDLAGQDCINLRLPTHGEIFPWHFTVDGKDMHVTISGRQVFTSIALVRAACLAGFGYAYLPLGYVDAHLRDGRLVEVLADCRKTFEGYHLYYPSRRQQPPALAALIEELRGRA</sequence>
<dbReference type="Gene3D" id="1.10.10.10">
    <property type="entry name" value="Winged helix-like DNA-binding domain superfamily/Winged helix DNA-binding domain"/>
    <property type="match status" value="1"/>
</dbReference>
<evidence type="ECO:0000313" key="6">
    <source>
        <dbReference type="Proteomes" id="UP000256941"/>
    </source>
</evidence>
<evidence type="ECO:0000313" key="5">
    <source>
        <dbReference type="EMBL" id="REF71938.1"/>
    </source>
</evidence>
<accession>A0A3D9XQT0</accession>
<dbReference type="Pfam" id="PF03466">
    <property type="entry name" value="LysR_substrate"/>
    <property type="match status" value="1"/>
</dbReference>
<dbReference type="InterPro" id="IPR005119">
    <property type="entry name" value="LysR_subst-bd"/>
</dbReference>
<dbReference type="SUPFAM" id="SSF46785">
    <property type="entry name" value="Winged helix' DNA-binding domain"/>
    <property type="match status" value="1"/>
</dbReference>
<dbReference type="SUPFAM" id="SSF53850">
    <property type="entry name" value="Periplasmic binding protein-like II"/>
    <property type="match status" value="1"/>
</dbReference>
<comment type="caution">
    <text evidence="5">The sequence shown here is derived from an EMBL/GenBank/DDBJ whole genome shotgun (WGS) entry which is preliminary data.</text>
</comment>
<reference evidence="5 6" key="1">
    <citation type="submission" date="2018-08" db="EMBL/GenBank/DDBJ databases">
        <title>Genomic Encyclopedia of Archaeal and Bacterial Type Strains, Phase II (KMG-II): from individual species to whole genera.</title>
        <authorList>
            <person name="Goeker M."/>
        </authorList>
    </citation>
    <scope>NUCLEOTIDE SEQUENCE [LARGE SCALE GENOMIC DNA]</scope>
    <source>
        <strain evidence="5 6">DSM 17099</strain>
    </source>
</reference>
<comment type="similarity">
    <text evidence="1">Belongs to the LysR transcriptional regulatory family.</text>
</comment>
<evidence type="ECO:0000256" key="4">
    <source>
        <dbReference type="ARBA" id="ARBA00023163"/>
    </source>
</evidence>
<dbReference type="FunFam" id="1.10.10.10:FF:000001">
    <property type="entry name" value="LysR family transcriptional regulator"/>
    <property type="match status" value="1"/>
</dbReference>
<dbReference type="InterPro" id="IPR036390">
    <property type="entry name" value="WH_DNA-bd_sf"/>
</dbReference>
<dbReference type="GO" id="GO:0003700">
    <property type="term" value="F:DNA-binding transcription factor activity"/>
    <property type="evidence" value="ECO:0007669"/>
    <property type="project" value="InterPro"/>
</dbReference>
<evidence type="ECO:0000256" key="3">
    <source>
        <dbReference type="ARBA" id="ARBA00023125"/>
    </source>
</evidence>
<dbReference type="InterPro" id="IPR000847">
    <property type="entry name" value="LysR_HTH_N"/>
</dbReference>
<keyword evidence="3" id="KW-0238">DNA-binding</keyword>
<protein>
    <submittedName>
        <fullName evidence="5">LysR family transcriptional regulator</fullName>
    </submittedName>
</protein>
<evidence type="ECO:0000256" key="1">
    <source>
        <dbReference type="ARBA" id="ARBA00009437"/>
    </source>
</evidence>
<dbReference type="Proteomes" id="UP000256941">
    <property type="component" value="Unassembled WGS sequence"/>
</dbReference>
<dbReference type="PRINTS" id="PR00039">
    <property type="entry name" value="HTHLYSR"/>
</dbReference>
<dbReference type="Gene3D" id="3.40.190.290">
    <property type="match status" value="1"/>
</dbReference>
<accession>A0A369U401</accession>
<dbReference type="PROSITE" id="PS50931">
    <property type="entry name" value="HTH_LYSR"/>
    <property type="match status" value="1"/>
</dbReference>
<name>A0A369U401_PARVE</name>
<evidence type="ECO:0000256" key="2">
    <source>
        <dbReference type="ARBA" id="ARBA00023015"/>
    </source>
</evidence>
<dbReference type="EMBL" id="QTUJ01000001">
    <property type="protein sequence ID" value="REF71938.1"/>
    <property type="molecule type" value="Genomic_DNA"/>
</dbReference>
<dbReference type="InterPro" id="IPR058163">
    <property type="entry name" value="LysR-type_TF_proteobact-type"/>
</dbReference>
<dbReference type="PANTHER" id="PTHR30537:SF1">
    <property type="entry name" value="HTH-TYPE TRANSCRIPTIONAL REGULATOR PGRR"/>
    <property type="match status" value="1"/>
</dbReference>
<dbReference type="AlphaFoldDB" id="A0A369U401"/>
<dbReference type="CDD" id="cd08474">
    <property type="entry name" value="PBP2_CrgA_like_5"/>
    <property type="match status" value="1"/>
</dbReference>
<dbReference type="GO" id="GO:0006351">
    <property type="term" value="P:DNA-templated transcription"/>
    <property type="evidence" value="ECO:0007669"/>
    <property type="project" value="TreeGrafter"/>
</dbReference>
<dbReference type="RefSeq" id="WP_114536029.1">
    <property type="nucleotide sequence ID" value="NZ_CP038196.1"/>
</dbReference>